<evidence type="ECO:0000256" key="1">
    <source>
        <dbReference type="SAM" id="Phobius"/>
    </source>
</evidence>
<feature type="transmembrane region" description="Helical" evidence="1">
    <location>
        <begin position="63"/>
        <end position="85"/>
    </location>
</feature>
<keyword evidence="4" id="KW-1185">Reference proteome</keyword>
<feature type="chain" id="PRO_5035151112" evidence="2">
    <location>
        <begin position="18"/>
        <end position="144"/>
    </location>
</feature>
<name>A0A8J5XUJ7_DIALT</name>
<dbReference type="EMBL" id="JAGTXO010000003">
    <property type="protein sequence ID" value="KAG8468762.1"/>
    <property type="molecule type" value="Genomic_DNA"/>
</dbReference>
<keyword evidence="1" id="KW-1133">Transmembrane helix</keyword>
<evidence type="ECO:0000256" key="2">
    <source>
        <dbReference type="SAM" id="SignalP"/>
    </source>
</evidence>
<dbReference type="Proteomes" id="UP000751190">
    <property type="component" value="Unassembled WGS sequence"/>
</dbReference>
<dbReference type="AlphaFoldDB" id="A0A8J5XUJ7"/>
<comment type="caution">
    <text evidence="3">The sequence shown here is derived from an EMBL/GenBank/DDBJ whole genome shotgun (WGS) entry which is preliminary data.</text>
</comment>
<keyword evidence="1" id="KW-0472">Membrane</keyword>
<reference evidence="3" key="1">
    <citation type="submission" date="2021-05" db="EMBL/GenBank/DDBJ databases">
        <title>The genome of the haptophyte Pavlova lutheri (Diacronema luteri, Pavlovales) - a model for lipid biosynthesis in eukaryotic algae.</title>
        <authorList>
            <person name="Hulatt C.J."/>
            <person name="Posewitz M.C."/>
        </authorList>
    </citation>
    <scope>NUCLEOTIDE SEQUENCE</scope>
    <source>
        <strain evidence="3">NIVA-4/92</strain>
    </source>
</reference>
<organism evidence="3 4">
    <name type="scientific">Diacronema lutheri</name>
    <name type="common">Unicellular marine alga</name>
    <name type="synonym">Monochrysis lutheri</name>
    <dbReference type="NCBI Taxonomy" id="2081491"/>
    <lineage>
        <taxon>Eukaryota</taxon>
        <taxon>Haptista</taxon>
        <taxon>Haptophyta</taxon>
        <taxon>Pavlovophyceae</taxon>
        <taxon>Pavlovales</taxon>
        <taxon>Pavlovaceae</taxon>
        <taxon>Diacronema</taxon>
    </lineage>
</organism>
<accession>A0A8J5XUJ7</accession>
<keyword evidence="1" id="KW-0812">Transmembrane</keyword>
<evidence type="ECO:0000313" key="4">
    <source>
        <dbReference type="Proteomes" id="UP000751190"/>
    </source>
</evidence>
<protein>
    <submittedName>
        <fullName evidence="3">Uncharacterized protein</fullName>
    </submittedName>
</protein>
<feature type="transmembrane region" description="Helical" evidence="1">
    <location>
        <begin position="97"/>
        <end position="118"/>
    </location>
</feature>
<evidence type="ECO:0000313" key="3">
    <source>
        <dbReference type="EMBL" id="KAG8468762.1"/>
    </source>
</evidence>
<keyword evidence="2" id="KW-0732">Signal</keyword>
<feature type="signal peptide" evidence="2">
    <location>
        <begin position="1"/>
        <end position="17"/>
    </location>
</feature>
<gene>
    <name evidence="3" type="ORF">KFE25_007280</name>
</gene>
<dbReference type="OrthoDB" id="10506548at2759"/>
<proteinExistence type="predicted"/>
<sequence length="144" mass="15052">MALVLAACAALAFSVPARPAARTLMAGAHAPRQLFVGIDKRLAAPRRAAPRMDGDTPDDLVEYSLRMLGFAASAVAGLVFTIFIGPAQAFMRNPRTASIAGVGLGAAGVLLLLTLHAMTSNDVPLPREAAEQSSFTSYQPPTFE</sequence>